<evidence type="ECO:0000256" key="5">
    <source>
        <dbReference type="ARBA" id="ARBA00022801"/>
    </source>
</evidence>
<keyword evidence="5" id="KW-0378">Hydrolase</keyword>
<evidence type="ECO:0000256" key="4">
    <source>
        <dbReference type="ARBA" id="ARBA00022759"/>
    </source>
</evidence>
<keyword evidence="3" id="KW-0540">Nuclease</keyword>
<evidence type="ECO:0000313" key="9">
    <source>
        <dbReference type="EMBL" id="SJL18062.1"/>
    </source>
</evidence>
<sequence length="463" mass="53996">MDKLKEAVMTSPAIQPINLTSKVEVGLCIDTSFKAVGFYIYQVDEKDPTKHYYVCFGSITMNEREVQFSQPKQELYGLLRALKACQDWLIGIRNLVVETNTQYIKGMLSNLGMGPNATINRWIEDILMFHFTLHHVKGSTFPADGLLRRDPQPRDEIHPDLKDYELENHGPLKFEVTEGTSMLPKEIDNIDDFTVELEDAHSHEQELRNLYLAQENTDETVCQFLKATPLIPDLKYKFDPNKREDYPEKQWTSSGLVQDEQSPHVRTWLRNVRYCPEGLNDKQYLTFKQYCRNFFLDKEGRLYRRSTEGDHRLIVDKEHQMYMMRLAHDSLGHRGFYTTKSLLDQRFWWPELERDKTMLRIPPSVTQMLSLFQKVHCDTMVMSPASNKCKYIVHTRDSLSSWPEARALQNENAKAIAIWFFEDVICRWGCPYEIVTDNGGPWVAIIQWLKDKYGVTPAACLSV</sequence>
<dbReference type="GO" id="GO:0003723">
    <property type="term" value="F:RNA binding"/>
    <property type="evidence" value="ECO:0007669"/>
    <property type="project" value="UniProtKB-KW"/>
</dbReference>
<dbReference type="PROSITE" id="PS50994">
    <property type="entry name" value="INTEGRASE"/>
    <property type="match status" value="1"/>
</dbReference>
<evidence type="ECO:0000256" key="3">
    <source>
        <dbReference type="ARBA" id="ARBA00022722"/>
    </source>
</evidence>
<keyword evidence="4" id="KW-0255">Endonuclease</keyword>
<dbReference type="Proteomes" id="UP000219338">
    <property type="component" value="Unassembled WGS sequence"/>
</dbReference>
<dbReference type="InterPro" id="IPR001584">
    <property type="entry name" value="Integrase_cat-core"/>
</dbReference>
<accession>A0A284SAN5</accession>
<feature type="domain" description="Integrase catalytic" evidence="8">
    <location>
        <begin position="359"/>
        <end position="463"/>
    </location>
</feature>
<dbReference type="PANTHER" id="PTHR37984">
    <property type="entry name" value="PROTEIN CBG26694"/>
    <property type="match status" value="1"/>
</dbReference>
<dbReference type="InterPro" id="IPR041588">
    <property type="entry name" value="Integrase_H2C2"/>
</dbReference>
<dbReference type="Gene3D" id="3.30.420.10">
    <property type="entry name" value="Ribonuclease H-like superfamily/Ribonuclease H"/>
    <property type="match status" value="1"/>
</dbReference>
<proteinExistence type="predicted"/>
<dbReference type="EMBL" id="FUEG01000052">
    <property type="protein sequence ID" value="SJL18062.1"/>
    <property type="molecule type" value="Genomic_DNA"/>
</dbReference>
<keyword evidence="7" id="KW-0695">RNA-directed DNA polymerase</keyword>
<dbReference type="GO" id="GO:0005634">
    <property type="term" value="C:nucleus"/>
    <property type="evidence" value="ECO:0007669"/>
    <property type="project" value="UniProtKB-ARBA"/>
</dbReference>
<dbReference type="SUPFAM" id="SSF56672">
    <property type="entry name" value="DNA/RNA polymerases"/>
    <property type="match status" value="1"/>
</dbReference>
<dbReference type="InterPro" id="IPR041373">
    <property type="entry name" value="RT_RNaseH"/>
</dbReference>
<keyword evidence="1" id="KW-0808">Transferase</keyword>
<organism evidence="9 10">
    <name type="scientific">Armillaria ostoyae</name>
    <name type="common">Armillaria root rot fungus</name>
    <dbReference type="NCBI Taxonomy" id="47428"/>
    <lineage>
        <taxon>Eukaryota</taxon>
        <taxon>Fungi</taxon>
        <taxon>Dikarya</taxon>
        <taxon>Basidiomycota</taxon>
        <taxon>Agaricomycotina</taxon>
        <taxon>Agaricomycetes</taxon>
        <taxon>Agaricomycetidae</taxon>
        <taxon>Agaricales</taxon>
        <taxon>Marasmiineae</taxon>
        <taxon>Physalacriaceae</taxon>
        <taxon>Armillaria</taxon>
    </lineage>
</organism>
<dbReference type="Gene3D" id="1.10.340.70">
    <property type="match status" value="1"/>
</dbReference>
<gene>
    <name evidence="9" type="ORF">ARMOST_21634</name>
</gene>
<keyword evidence="10" id="KW-1185">Reference proteome</keyword>
<evidence type="ECO:0000259" key="8">
    <source>
        <dbReference type="PROSITE" id="PS50994"/>
    </source>
</evidence>
<dbReference type="GO" id="GO:0004519">
    <property type="term" value="F:endonuclease activity"/>
    <property type="evidence" value="ECO:0007669"/>
    <property type="project" value="UniProtKB-KW"/>
</dbReference>
<dbReference type="InterPro" id="IPR050951">
    <property type="entry name" value="Retrovirus_Pol_polyprotein"/>
</dbReference>
<dbReference type="GO" id="GO:0016787">
    <property type="term" value="F:hydrolase activity"/>
    <property type="evidence" value="ECO:0007669"/>
    <property type="project" value="UniProtKB-KW"/>
</dbReference>
<dbReference type="SUPFAM" id="SSF53098">
    <property type="entry name" value="Ribonuclease H-like"/>
    <property type="match status" value="1"/>
</dbReference>
<dbReference type="STRING" id="47428.A0A284SAN5"/>
<evidence type="ECO:0000313" key="10">
    <source>
        <dbReference type="Proteomes" id="UP000219338"/>
    </source>
</evidence>
<keyword evidence="2" id="KW-0548">Nucleotidyltransferase</keyword>
<dbReference type="InterPro" id="IPR036397">
    <property type="entry name" value="RNaseH_sf"/>
</dbReference>
<evidence type="ECO:0000256" key="6">
    <source>
        <dbReference type="ARBA" id="ARBA00022884"/>
    </source>
</evidence>
<dbReference type="Pfam" id="PF17921">
    <property type="entry name" value="Integrase_H2C2"/>
    <property type="match status" value="1"/>
</dbReference>
<name>A0A284SAN5_ARMOS</name>
<keyword evidence="6" id="KW-0694">RNA-binding</keyword>
<dbReference type="GO" id="GO:0015074">
    <property type="term" value="P:DNA integration"/>
    <property type="evidence" value="ECO:0007669"/>
    <property type="project" value="InterPro"/>
</dbReference>
<protein>
    <recommendedName>
        <fullName evidence="8">Integrase catalytic domain-containing protein</fullName>
    </recommendedName>
</protein>
<dbReference type="OrthoDB" id="446925at2759"/>
<dbReference type="InterPro" id="IPR012337">
    <property type="entry name" value="RNaseH-like_sf"/>
</dbReference>
<dbReference type="Pfam" id="PF17917">
    <property type="entry name" value="RT_RNaseH"/>
    <property type="match status" value="1"/>
</dbReference>
<dbReference type="InterPro" id="IPR043502">
    <property type="entry name" value="DNA/RNA_pol_sf"/>
</dbReference>
<evidence type="ECO:0000256" key="2">
    <source>
        <dbReference type="ARBA" id="ARBA00022695"/>
    </source>
</evidence>
<dbReference type="AlphaFoldDB" id="A0A284SAN5"/>
<reference evidence="10" key="1">
    <citation type="journal article" date="2017" name="Nat. Ecol. Evol.">
        <title>Genome expansion and lineage-specific genetic innovations in the forest pathogenic fungi Armillaria.</title>
        <authorList>
            <person name="Sipos G."/>
            <person name="Prasanna A.N."/>
            <person name="Walter M.C."/>
            <person name="O'Connor E."/>
            <person name="Balint B."/>
            <person name="Krizsan K."/>
            <person name="Kiss B."/>
            <person name="Hess J."/>
            <person name="Varga T."/>
            <person name="Slot J."/>
            <person name="Riley R."/>
            <person name="Boka B."/>
            <person name="Rigling D."/>
            <person name="Barry K."/>
            <person name="Lee J."/>
            <person name="Mihaltcheva S."/>
            <person name="LaButti K."/>
            <person name="Lipzen A."/>
            <person name="Waldron R."/>
            <person name="Moloney N.M."/>
            <person name="Sperisen C."/>
            <person name="Kredics L."/>
            <person name="Vagvoelgyi C."/>
            <person name="Patrignani A."/>
            <person name="Fitzpatrick D."/>
            <person name="Nagy I."/>
            <person name="Doyle S."/>
            <person name="Anderson J.B."/>
            <person name="Grigoriev I.V."/>
            <person name="Gueldener U."/>
            <person name="Muensterkoetter M."/>
            <person name="Nagy L.G."/>
        </authorList>
    </citation>
    <scope>NUCLEOTIDE SEQUENCE [LARGE SCALE GENOMIC DNA]</scope>
    <source>
        <strain evidence="10">C18/9</strain>
    </source>
</reference>
<dbReference type="PANTHER" id="PTHR37984:SF5">
    <property type="entry name" value="PROTEIN NYNRIN-LIKE"/>
    <property type="match status" value="1"/>
</dbReference>
<dbReference type="GO" id="GO:0003964">
    <property type="term" value="F:RNA-directed DNA polymerase activity"/>
    <property type="evidence" value="ECO:0007669"/>
    <property type="project" value="UniProtKB-KW"/>
</dbReference>
<evidence type="ECO:0000256" key="1">
    <source>
        <dbReference type="ARBA" id="ARBA00022679"/>
    </source>
</evidence>
<evidence type="ECO:0000256" key="7">
    <source>
        <dbReference type="ARBA" id="ARBA00022918"/>
    </source>
</evidence>